<keyword evidence="2" id="KW-1185">Reference proteome</keyword>
<feature type="region of interest" description="Disordered" evidence="1">
    <location>
        <begin position="1"/>
        <end position="26"/>
    </location>
</feature>
<dbReference type="Proteomes" id="UP000095287">
    <property type="component" value="Unplaced"/>
</dbReference>
<evidence type="ECO:0000256" key="1">
    <source>
        <dbReference type="SAM" id="MobiDB-lite"/>
    </source>
</evidence>
<feature type="compositionally biased region" description="Polar residues" evidence="1">
    <location>
        <begin position="1"/>
        <end position="10"/>
    </location>
</feature>
<sequence>MLAVQKTTGATREPISPPPLAVHSWRSRRCATSLGTRVTATPSWPDGTSTVRPRRASASCTRAFAETRITSSPICSAWRLVEPLW</sequence>
<proteinExistence type="predicted"/>
<dbReference type="AlphaFoldDB" id="A0A1I7ZUJ2"/>
<protein>
    <submittedName>
        <fullName evidence="3">Uncharacterized protein</fullName>
    </submittedName>
</protein>
<evidence type="ECO:0000313" key="3">
    <source>
        <dbReference type="WBParaSite" id="L893_g2994.t1"/>
    </source>
</evidence>
<reference evidence="3" key="1">
    <citation type="submission" date="2016-11" db="UniProtKB">
        <authorList>
            <consortium name="WormBaseParasite"/>
        </authorList>
    </citation>
    <scope>IDENTIFICATION</scope>
</reference>
<evidence type="ECO:0000313" key="2">
    <source>
        <dbReference type="Proteomes" id="UP000095287"/>
    </source>
</evidence>
<organism evidence="2 3">
    <name type="scientific">Steinernema glaseri</name>
    <dbReference type="NCBI Taxonomy" id="37863"/>
    <lineage>
        <taxon>Eukaryota</taxon>
        <taxon>Metazoa</taxon>
        <taxon>Ecdysozoa</taxon>
        <taxon>Nematoda</taxon>
        <taxon>Chromadorea</taxon>
        <taxon>Rhabditida</taxon>
        <taxon>Tylenchina</taxon>
        <taxon>Panagrolaimomorpha</taxon>
        <taxon>Strongyloidoidea</taxon>
        <taxon>Steinernematidae</taxon>
        <taxon>Steinernema</taxon>
    </lineage>
</organism>
<accession>A0A1I7ZUJ2</accession>
<dbReference type="WBParaSite" id="L893_g2994.t1">
    <property type="protein sequence ID" value="L893_g2994.t1"/>
    <property type="gene ID" value="L893_g2994"/>
</dbReference>
<name>A0A1I7ZUJ2_9BILA</name>